<dbReference type="EMBL" id="CM015726">
    <property type="protein sequence ID" value="KAF3700064.1"/>
    <property type="molecule type" value="Genomic_DNA"/>
</dbReference>
<feature type="signal peptide" evidence="3">
    <location>
        <begin position="1"/>
        <end position="22"/>
    </location>
</feature>
<feature type="compositionally biased region" description="Polar residues" evidence="1">
    <location>
        <begin position="313"/>
        <end position="323"/>
    </location>
</feature>
<organism evidence="4 5">
    <name type="scientific">Channa argus</name>
    <name type="common">Northern snakehead</name>
    <name type="synonym">Ophicephalus argus</name>
    <dbReference type="NCBI Taxonomy" id="215402"/>
    <lineage>
        <taxon>Eukaryota</taxon>
        <taxon>Metazoa</taxon>
        <taxon>Chordata</taxon>
        <taxon>Craniata</taxon>
        <taxon>Vertebrata</taxon>
        <taxon>Euteleostomi</taxon>
        <taxon>Actinopterygii</taxon>
        <taxon>Neopterygii</taxon>
        <taxon>Teleostei</taxon>
        <taxon>Neoteleostei</taxon>
        <taxon>Acanthomorphata</taxon>
        <taxon>Anabantaria</taxon>
        <taxon>Anabantiformes</taxon>
        <taxon>Channoidei</taxon>
        <taxon>Channidae</taxon>
        <taxon>Channa</taxon>
    </lineage>
</organism>
<feature type="region of interest" description="Disordered" evidence="1">
    <location>
        <begin position="304"/>
        <end position="323"/>
    </location>
</feature>
<feature type="chain" id="PRO_5026121441" evidence="3">
    <location>
        <begin position="23"/>
        <end position="323"/>
    </location>
</feature>
<gene>
    <name evidence="4" type="ORF">EXN66_Car015751</name>
</gene>
<proteinExistence type="predicted"/>
<evidence type="ECO:0000313" key="4">
    <source>
        <dbReference type="EMBL" id="KAF3700064.1"/>
    </source>
</evidence>
<evidence type="ECO:0000256" key="1">
    <source>
        <dbReference type="SAM" id="MobiDB-lite"/>
    </source>
</evidence>
<feature type="transmembrane region" description="Helical" evidence="2">
    <location>
        <begin position="127"/>
        <end position="149"/>
    </location>
</feature>
<protein>
    <submittedName>
        <fullName evidence="4">Uncharacterized protein</fullName>
    </submittedName>
</protein>
<keyword evidence="2" id="KW-0472">Membrane</keyword>
<keyword evidence="3" id="KW-0732">Signal</keyword>
<keyword evidence="2" id="KW-0812">Transmembrane</keyword>
<sequence>MTSHFCLITVIIVTLCISRTLGCSQRNTSCKDIKTLSGFKFSYDCPTATEVSASINDTVAAYGNVQTKSYYFLSDVVTMDGSSIVTRQCRDLKIQCILYDGTYAAEACVNFKTTEMGKAPEPWTPGVLIGVPVCLILILCLSVIPCWCYTSWKKKQHGRPTFSGFLRYLLSFCSHKKGISTADRRESDETSLVHGRLPTSMDPRGCGENYMDENKQDNTLRTVHVDSTDTKADGKIPQNIRLNYNLGNKGIQPNKMNLRDDPGGVNHNTENNIVREAVQSFDVTGEAIALVNKHSFDPNQVNMCPTAPDTDVESTPNMRKTEP</sequence>
<keyword evidence="5" id="KW-1185">Reference proteome</keyword>
<dbReference type="AlphaFoldDB" id="A0A6G1QCB3"/>
<evidence type="ECO:0000313" key="5">
    <source>
        <dbReference type="Proteomes" id="UP000503349"/>
    </source>
</evidence>
<accession>A0A6G1QCB3</accession>
<evidence type="ECO:0000256" key="3">
    <source>
        <dbReference type="SAM" id="SignalP"/>
    </source>
</evidence>
<reference evidence="5" key="2">
    <citation type="submission" date="2019-02" db="EMBL/GenBank/DDBJ databases">
        <title>Opniocepnalus argus Var Kimnra genome.</title>
        <authorList>
            <person name="Zhou C."/>
            <person name="Xiao S."/>
        </authorList>
    </citation>
    <scope>NUCLEOTIDE SEQUENCE [LARGE SCALE GENOMIC DNA]</scope>
</reference>
<name>A0A6G1QCB3_CHAAH</name>
<evidence type="ECO:0000256" key="2">
    <source>
        <dbReference type="SAM" id="Phobius"/>
    </source>
</evidence>
<dbReference type="Proteomes" id="UP000503349">
    <property type="component" value="Chromosome 15"/>
</dbReference>
<reference evidence="4 5" key="1">
    <citation type="submission" date="2019-02" db="EMBL/GenBank/DDBJ databases">
        <title>Opniocepnalus argus genome.</title>
        <authorList>
            <person name="Zhou C."/>
            <person name="Xiao S."/>
        </authorList>
    </citation>
    <scope>NUCLEOTIDE SEQUENCE [LARGE SCALE GENOMIC DNA]</scope>
    <source>
        <strain evidence="4">OARG1902GOOAL</strain>
        <tissue evidence="4">Muscle</tissue>
    </source>
</reference>
<keyword evidence="2" id="KW-1133">Transmembrane helix</keyword>